<dbReference type="InterPro" id="IPR052063">
    <property type="entry name" value="Polysaccharide_Lyase_1"/>
</dbReference>
<feature type="transmembrane region" description="Helical" evidence="8">
    <location>
        <begin position="7"/>
        <end position="29"/>
    </location>
</feature>
<dbReference type="Proteomes" id="UP000600139">
    <property type="component" value="Unassembled WGS sequence"/>
</dbReference>
<protein>
    <submittedName>
        <fullName evidence="9">Uncharacterized protein</fullName>
    </submittedName>
</protein>
<keyword evidence="8" id="KW-1133">Transmembrane helix</keyword>
<evidence type="ECO:0000256" key="5">
    <source>
        <dbReference type="ARBA" id="ARBA00022837"/>
    </source>
</evidence>
<feature type="region of interest" description="Disordered" evidence="7">
    <location>
        <begin position="63"/>
        <end position="91"/>
    </location>
</feature>
<dbReference type="Gene3D" id="4.10.1080.10">
    <property type="entry name" value="TSP type-3 repeat"/>
    <property type="match status" value="1"/>
</dbReference>
<organism evidence="9 10">
    <name type="scientific">Luteolibacter yonseiensis</name>
    <dbReference type="NCBI Taxonomy" id="1144680"/>
    <lineage>
        <taxon>Bacteria</taxon>
        <taxon>Pseudomonadati</taxon>
        <taxon>Verrucomicrobiota</taxon>
        <taxon>Verrucomicrobiia</taxon>
        <taxon>Verrucomicrobiales</taxon>
        <taxon>Verrucomicrobiaceae</taxon>
        <taxon>Luteolibacter</taxon>
    </lineage>
</organism>
<comment type="subcellular location">
    <subcellularLocation>
        <location evidence="1">Secreted</location>
    </subcellularLocation>
</comment>
<evidence type="ECO:0000256" key="8">
    <source>
        <dbReference type="SAM" id="Phobius"/>
    </source>
</evidence>
<comment type="caution">
    <text evidence="9">The sequence shown here is derived from an EMBL/GenBank/DDBJ whole genome shotgun (WGS) entry which is preliminary data.</text>
</comment>
<feature type="region of interest" description="Disordered" evidence="7">
    <location>
        <begin position="1346"/>
        <end position="1365"/>
    </location>
</feature>
<dbReference type="Pfam" id="PF18884">
    <property type="entry name" value="TSP3_bac"/>
    <property type="match status" value="5"/>
</dbReference>
<keyword evidence="4" id="KW-0732">Signal</keyword>
<dbReference type="RefSeq" id="WP_200350064.1">
    <property type="nucleotide sequence ID" value="NZ_BAABHZ010000005.1"/>
</dbReference>
<proteinExistence type="predicted"/>
<reference evidence="9" key="1">
    <citation type="submission" date="2021-01" db="EMBL/GenBank/DDBJ databases">
        <title>Modified the classification status of verrucomicrobia.</title>
        <authorList>
            <person name="Feng X."/>
        </authorList>
    </citation>
    <scope>NUCLEOTIDE SEQUENCE</scope>
    <source>
        <strain evidence="9">JCM 18052</strain>
    </source>
</reference>
<evidence type="ECO:0000256" key="7">
    <source>
        <dbReference type="SAM" id="MobiDB-lite"/>
    </source>
</evidence>
<sequence>MNCLPVRIFHAFVTGTVAAVLLSLGILYVHEDAHAQTANFRGNGLGGPPAPSAVATPPFPVTSTDSDGDGIPNTWETANSHNPNNAADASSDFDFDGLTAKQEYDLSVDTGGRQGNPLGTYELATIPNPPDYTVLTSVTLVETAKNGMTLVSVVGVRSDSSASSVNLHTYLPATKQWTRVTPPAGIPADTQLTGLDVNSRGQVVGYYIHSGNKGFLWTPSSPSGGQSVQFFLNPTATSSTAAFPRRIGDTGYLLYSTGSPSSDELRAAGPDQVPIAALASSTNVVNYVDVNDFGEYVGDVWNPLTARQQPFLALPSGRIDISPVWTGNLVDNRVIDEPHLDMSTIEWTEMPVFVYPDDFFDESGNPVDPYAEYPEYFVYHYGTAEVDGITRPIRKSLDTGYIAWALPGDEENTVWLDEWQSQTYETTSNSTALNDWGEYAGKYLYTVTEEYIHDIWGYYNFAQDSGSGAFLYNGDYHLKAGFPHVLGISNDPQVLLGTTGTATHLWSGSVNAPILKLLPAGSTAPLKTKICDNGVLILQKTATVLQILIPDDDTDGDGMPDDWEAFYGSDPAVKDGHLDADGDGTTNLGEFYLRTDPNHPPVIDPENGQTIDTRDGIDTDGDGIPNTWELANGLDYNDSTDALLDYDHDGYTNLQEFRLNTDPQGAPSYRIRELGPFPATSAALTSAVLGQAPAATTSDSVYLRVTNENSISQPSAWTVPQGAAGGTLELYKGNVQGNPTTVNTTAMAHAPNGSALGMSGTGGTKTFWYWSSPTAYPVTLSGAANANNISSLLNKAQLSPGGKFAVGKRIPASNLNARELIAWKMPENGQTYKPVVLPEPANSAINAAVPFFLTDHGHIAANALINGYDRVILWKLNSTATAVASTTILANISGSYSAKAVGISNNADPVVAGSPTTGSGRAVVWKSDGTVTNLGTLPGGTYAYAGAISPDGVVGGYSHVVVDGYAKNQPFVATFNPATSTWSMKGLDVPSYEFTIQQLTATGEMYGERRANNDVESKYVPTLWRRGKTFRLDKILPVSSGYSLTRILSANQNGTLLVEAMRNGASHYLLLTPDRDTDGDGLPDAVETENDLNPFVKNSPDADTDGDGLSDLDEYQNGTQIRNTDSDGDGMSDGWETTWGLLPLDPSDANLDPDGDLVTNRQEFNIGTIPTGIYRIETRDPVPGDGTYSDADDSGRIIERSEPVYIFESDSSWNEVFSTTTQYYLTKPPAPGGSPSRTTLPVPYRDYGLNNPSSEPISYTVERPTYHLDPQTGKVHGSVIRTATTYAGEDQTTVVTRFLLPDATTITSEAGWKPWSAVESGLRAFMVDNGQDDGQGNHVPLLEPALATGDTLDPTPVSVSPSGTRRLHRSASGEFFLLNEAGTFVGKLPETTNWSKVNNNGDAIAFMLRTVPPQGGNPGYNVPEIHQFKDGQAYVLNIPLDASTVSILGYSSDGNALISRPKEDSLGRTYQEYYLFKANGSVTRVKQPNLGPETVSGPSTFNSRLLGTGPAPYQVTPDGSVVRIAATMVKTGPTATPAPLASLFPREVFARHLASDGTITVETTTTATNILRLIPQNSADGDDIPDDWEKAYAHWLFTTGQTTVLLGEIDPAADVAGNGMTMRADYEKAKTDGAFNAAVNDSQGAAPVYSMMTRKSSCDIAGGYDGLYDDPQSAYYSRYAQRKRIRDEENLTDISTSTTDYDYYIEDTETVTFTDPTMLTKTDTDESWKASFSRHNSFGKTVAKTVSADETDSLTYKNTGSWSSTSVVSTVKKGSKLVDSPGTHITTNTYKNGTSSSSTPVPWDPEFSTFPIMSFYGLFNRTDPSKDAGQSRTLTNGAEKIEYSVALTQKIEQETYDSKVLGFVKTDIASVPWPTEASVTSSLDTYSSFFSGGITQHYFLSDSHAHIDEVKIRIAAAKTKPEMIVITRKFYNTTGGNHGYNLPLLKTQEIVNVPAGQAQTVIARADPGGYKWVDIEIEYLNVEFRNYTGGDGFDTKPRPKCCAEKAAQGMAFHQYPAIGSDGCVYYGNGDTFDVSVRFPELTGFQGKVVYKVLNQEQFSKTITPSSEIQVVSMNPNADIPDWKPLGLPGFDMTAHLVIYQGQAKVIESPPLRFLVDDPAVRNALFKLKVMPTGAGSKLKGSLSELLMGLMLHEVSQEIVSLVARNSRDHTTDPEYTLNDPAATQGTNRLIIGTLGEQIGKPGSEWDKAATDALALENAVGGHLWLLPDVILNKAFPKFEQIENKVRGEGWGRYGCPCGTDKEVLKQTSLRGVRSSEIDRILAGPGAGMLGVVPDEFITLIKDFIVDLKIQDLENNFNESWQIGSCCQ</sequence>
<gene>
    <name evidence="9" type="ORF">JIN84_05695</name>
</gene>
<keyword evidence="6" id="KW-0325">Glycoprotein</keyword>
<keyword evidence="5" id="KW-0106">Calcium</keyword>
<dbReference type="SUPFAM" id="SSF103647">
    <property type="entry name" value="TSP type-3 repeat"/>
    <property type="match status" value="1"/>
</dbReference>
<accession>A0A934VB66</accession>
<dbReference type="InterPro" id="IPR059100">
    <property type="entry name" value="TSP3_bac"/>
</dbReference>
<evidence type="ECO:0000256" key="6">
    <source>
        <dbReference type="ARBA" id="ARBA00023180"/>
    </source>
</evidence>
<evidence type="ECO:0000256" key="4">
    <source>
        <dbReference type="ARBA" id="ARBA00022729"/>
    </source>
</evidence>
<evidence type="ECO:0000313" key="10">
    <source>
        <dbReference type="Proteomes" id="UP000600139"/>
    </source>
</evidence>
<evidence type="ECO:0000256" key="2">
    <source>
        <dbReference type="ARBA" id="ARBA00022525"/>
    </source>
</evidence>
<dbReference type="InterPro" id="IPR028974">
    <property type="entry name" value="TSP_type-3_rpt"/>
</dbReference>
<dbReference type="PANTHER" id="PTHR42970">
    <property type="entry name" value="PECTATE LYASE C-RELATED"/>
    <property type="match status" value="1"/>
</dbReference>
<name>A0A934VB66_9BACT</name>
<keyword evidence="3" id="KW-0479">Metal-binding</keyword>
<feature type="compositionally biased region" description="Acidic residues" evidence="7">
    <location>
        <begin position="1102"/>
        <end position="1114"/>
    </location>
</feature>
<keyword evidence="10" id="KW-1185">Reference proteome</keyword>
<feature type="region of interest" description="Disordered" evidence="7">
    <location>
        <begin position="1086"/>
        <end position="1135"/>
    </location>
</feature>
<evidence type="ECO:0000256" key="3">
    <source>
        <dbReference type="ARBA" id="ARBA00022723"/>
    </source>
</evidence>
<dbReference type="PANTHER" id="PTHR42970:SF1">
    <property type="entry name" value="PECTATE LYASE C-RELATED"/>
    <property type="match status" value="1"/>
</dbReference>
<keyword evidence="8" id="KW-0472">Membrane</keyword>
<feature type="compositionally biased region" description="Low complexity" evidence="7">
    <location>
        <begin position="78"/>
        <end position="91"/>
    </location>
</feature>
<evidence type="ECO:0000313" key="9">
    <source>
        <dbReference type="EMBL" id="MBK1815094.1"/>
    </source>
</evidence>
<keyword evidence="2" id="KW-0964">Secreted</keyword>
<keyword evidence="8" id="KW-0812">Transmembrane</keyword>
<dbReference type="EMBL" id="JAENIK010000005">
    <property type="protein sequence ID" value="MBK1815094.1"/>
    <property type="molecule type" value="Genomic_DNA"/>
</dbReference>
<evidence type="ECO:0000256" key="1">
    <source>
        <dbReference type="ARBA" id="ARBA00004613"/>
    </source>
</evidence>
<dbReference type="GO" id="GO:0005509">
    <property type="term" value="F:calcium ion binding"/>
    <property type="evidence" value="ECO:0007669"/>
    <property type="project" value="InterPro"/>
</dbReference>